<feature type="compositionally biased region" description="Low complexity" evidence="2">
    <location>
        <begin position="115"/>
        <end position="125"/>
    </location>
</feature>
<evidence type="ECO:0000313" key="5">
    <source>
        <dbReference type="Proteomes" id="UP000291562"/>
    </source>
</evidence>
<dbReference type="InterPro" id="IPR016047">
    <property type="entry name" value="M23ase_b-sheet_dom"/>
</dbReference>
<comment type="similarity">
    <text evidence="1">Belongs to the E.coli NlpD/Haemophilus LppB family.</text>
</comment>
<accession>A0A411HLF9</accession>
<dbReference type="PANTHER" id="PTHR21666:SF263">
    <property type="entry name" value="MUREIN HYDROLASE ACTIVATOR NLPD"/>
    <property type="match status" value="1"/>
</dbReference>
<dbReference type="InterPro" id="IPR011055">
    <property type="entry name" value="Dup_hybrid_motif"/>
</dbReference>
<dbReference type="InterPro" id="IPR018392">
    <property type="entry name" value="LysM"/>
</dbReference>
<dbReference type="SMART" id="SM00257">
    <property type="entry name" value="LysM"/>
    <property type="match status" value="1"/>
</dbReference>
<gene>
    <name evidence="4" type="ORF">ELE36_13890</name>
</gene>
<dbReference type="SUPFAM" id="SSF51261">
    <property type="entry name" value="Duplicated hybrid motif"/>
    <property type="match status" value="1"/>
</dbReference>
<dbReference type="EMBL" id="CP035704">
    <property type="protein sequence ID" value="QBB71355.1"/>
    <property type="molecule type" value="Genomic_DNA"/>
</dbReference>
<dbReference type="OrthoDB" id="9795421at2"/>
<evidence type="ECO:0000259" key="3">
    <source>
        <dbReference type="PROSITE" id="PS51782"/>
    </source>
</evidence>
<organism evidence="4 5">
    <name type="scientific">Pseudolysobacter antarcticus</name>
    <dbReference type="NCBI Taxonomy" id="2511995"/>
    <lineage>
        <taxon>Bacteria</taxon>
        <taxon>Pseudomonadati</taxon>
        <taxon>Pseudomonadota</taxon>
        <taxon>Gammaproteobacteria</taxon>
        <taxon>Lysobacterales</taxon>
        <taxon>Rhodanobacteraceae</taxon>
        <taxon>Pseudolysobacter</taxon>
    </lineage>
</organism>
<reference evidence="4 5" key="1">
    <citation type="submission" date="2019-01" db="EMBL/GenBank/DDBJ databases">
        <title>Pseudolysobacter antarctica gen. nov., sp. nov., isolated from Fildes Peninsula, Antarctica.</title>
        <authorList>
            <person name="Wei Z."/>
            <person name="Peng F."/>
        </authorList>
    </citation>
    <scope>NUCLEOTIDE SEQUENCE [LARGE SCALE GENOMIC DNA]</scope>
    <source>
        <strain evidence="4 5">AQ6-296</strain>
    </source>
</reference>
<sequence length="320" mass="33049">MNEKDGSATGEARAFTFVRLIGCVIVAAGLSGCGRQDVVSHSPPGDEPHVTHAPVRSGVAAPAFVETYRVVKGDTLFGIAFRHGVDYRDLAEWNGIAAPYKIYVGRELKMGPAGSAMPASSVAAVSPPPSPSTKPLANNKPDIPPPSPNLSGSVSSTPAAPATSTATAVSSAISSPQPASTSSPVTATTAKEPATSGGTTWRWPSKGAMISGYVAGDQTRQGVDIAGKAGDPVTAAADGNVVYSGNGLVGYGELIIIKHNDTFLSAYGHNRKRLVEEGQRVTAGQQIAEMGSSSASRDMLHFEIRKNGKPINPLDYLPSR</sequence>
<dbReference type="CDD" id="cd00118">
    <property type="entry name" value="LysM"/>
    <property type="match status" value="1"/>
</dbReference>
<dbReference type="InterPro" id="IPR050570">
    <property type="entry name" value="Cell_wall_metabolism_enzyme"/>
</dbReference>
<dbReference type="PROSITE" id="PS51782">
    <property type="entry name" value="LYSM"/>
    <property type="match status" value="1"/>
</dbReference>
<dbReference type="Pfam" id="PF01476">
    <property type="entry name" value="LysM"/>
    <property type="match status" value="1"/>
</dbReference>
<dbReference type="AlphaFoldDB" id="A0A411HLF9"/>
<feature type="compositionally biased region" description="Low complexity" evidence="2">
    <location>
        <begin position="153"/>
        <end position="190"/>
    </location>
</feature>
<dbReference type="KEGG" id="xbc:ELE36_13890"/>
<dbReference type="GO" id="GO:0009279">
    <property type="term" value="C:cell outer membrane"/>
    <property type="evidence" value="ECO:0007669"/>
    <property type="project" value="TreeGrafter"/>
</dbReference>
<dbReference type="Gene3D" id="3.10.350.10">
    <property type="entry name" value="LysM domain"/>
    <property type="match status" value="1"/>
</dbReference>
<dbReference type="InterPro" id="IPR036779">
    <property type="entry name" value="LysM_dom_sf"/>
</dbReference>
<dbReference type="Pfam" id="PF01551">
    <property type="entry name" value="Peptidase_M23"/>
    <property type="match status" value="1"/>
</dbReference>
<dbReference type="CDD" id="cd12797">
    <property type="entry name" value="M23_peptidase"/>
    <property type="match status" value="1"/>
</dbReference>
<keyword evidence="5" id="KW-1185">Reference proteome</keyword>
<name>A0A411HLF9_9GAMM</name>
<dbReference type="GO" id="GO:0004222">
    <property type="term" value="F:metalloendopeptidase activity"/>
    <property type="evidence" value="ECO:0007669"/>
    <property type="project" value="TreeGrafter"/>
</dbReference>
<dbReference type="PANTHER" id="PTHR21666">
    <property type="entry name" value="PEPTIDASE-RELATED"/>
    <property type="match status" value="1"/>
</dbReference>
<dbReference type="Proteomes" id="UP000291562">
    <property type="component" value="Chromosome"/>
</dbReference>
<protein>
    <submittedName>
        <fullName evidence="4">LysM peptidoglycan-binding domain-containing protein</fullName>
    </submittedName>
</protein>
<evidence type="ECO:0000256" key="1">
    <source>
        <dbReference type="ARBA" id="ARBA00038420"/>
    </source>
</evidence>
<dbReference type="PROSITE" id="PS51257">
    <property type="entry name" value="PROKAR_LIPOPROTEIN"/>
    <property type="match status" value="1"/>
</dbReference>
<dbReference type="GO" id="GO:0032153">
    <property type="term" value="C:cell division site"/>
    <property type="evidence" value="ECO:0007669"/>
    <property type="project" value="TreeGrafter"/>
</dbReference>
<dbReference type="RefSeq" id="WP_129834276.1">
    <property type="nucleotide sequence ID" value="NZ_CP035704.1"/>
</dbReference>
<dbReference type="Gene3D" id="2.70.70.10">
    <property type="entry name" value="Glucose Permease (Domain IIA)"/>
    <property type="match status" value="1"/>
</dbReference>
<evidence type="ECO:0000256" key="2">
    <source>
        <dbReference type="SAM" id="MobiDB-lite"/>
    </source>
</evidence>
<feature type="domain" description="LysM" evidence="3">
    <location>
        <begin position="66"/>
        <end position="110"/>
    </location>
</feature>
<feature type="region of interest" description="Disordered" evidence="2">
    <location>
        <begin position="115"/>
        <end position="203"/>
    </location>
</feature>
<evidence type="ECO:0000313" key="4">
    <source>
        <dbReference type="EMBL" id="QBB71355.1"/>
    </source>
</evidence>
<proteinExistence type="inferred from homology"/>